<evidence type="ECO:0000313" key="2">
    <source>
        <dbReference type="Proteomes" id="UP000000600"/>
    </source>
</evidence>
<organism evidence="1 2">
    <name type="scientific">Paramecium tetraurelia</name>
    <dbReference type="NCBI Taxonomy" id="5888"/>
    <lineage>
        <taxon>Eukaryota</taxon>
        <taxon>Sar</taxon>
        <taxon>Alveolata</taxon>
        <taxon>Ciliophora</taxon>
        <taxon>Intramacronucleata</taxon>
        <taxon>Oligohymenophorea</taxon>
        <taxon>Peniculida</taxon>
        <taxon>Parameciidae</taxon>
        <taxon>Paramecium</taxon>
    </lineage>
</organism>
<dbReference type="RefSeq" id="XP_001453699.1">
    <property type="nucleotide sequence ID" value="XM_001453662.2"/>
</dbReference>
<dbReference type="AlphaFoldDB" id="A0DTD5"/>
<keyword evidence="2" id="KW-1185">Reference proteome</keyword>
<reference evidence="1 2" key="1">
    <citation type="journal article" date="2006" name="Nature">
        <title>Global trends of whole-genome duplications revealed by the ciliate Paramecium tetraurelia.</title>
        <authorList>
            <consortium name="Genoscope"/>
            <person name="Aury J.-M."/>
            <person name="Jaillon O."/>
            <person name="Duret L."/>
            <person name="Noel B."/>
            <person name="Jubin C."/>
            <person name="Porcel B.M."/>
            <person name="Segurens B."/>
            <person name="Daubin V."/>
            <person name="Anthouard V."/>
            <person name="Aiach N."/>
            <person name="Arnaiz O."/>
            <person name="Billaut A."/>
            <person name="Beisson J."/>
            <person name="Blanc I."/>
            <person name="Bouhouche K."/>
            <person name="Camara F."/>
            <person name="Duharcourt S."/>
            <person name="Guigo R."/>
            <person name="Gogendeau D."/>
            <person name="Katinka M."/>
            <person name="Keller A.-M."/>
            <person name="Kissmehl R."/>
            <person name="Klotz C."/>
            <person name="Koll F."/>
            <person name="Le Moue A."/>
            <person name="Lepere C."/>
            <person name="Malinsky S."/>
            <person name="Nowacki M."/>
            <person name="Nowak J.K."/>
            <person name="Plattner H."/>
            <person name="Poulain J."/>
            <person name="Ruiz F."/>
            <person name="Serrano V."/>
            <person name="Zagulski M."/>
            <person name="Dessen P."/>
            <person name="Betermier M."/>
            <person name="Weissenbach J."/>
            <person name="Scarpelli C."/>
            <person name="Schachter V."/>
            <person name="Sperling L."/>
            <person name="Meyer E."/>
            <person name="Cohen J."/>
            <person name="Wincker P."/>
        </authorList>
    </citation>
    <scope>NUCLEOTIDE SEQUENCE [LARGE SCALE GENOMIC DNA]</scope>
    <source>
        <strain evidence="1 2">Stock d4-2</strain>
    </source>
</reference>
<gene>
    <name evidence="1" type="ORF">GSPATT00039758001</name>
</gene>
<dbReference type="HOGENOM" id="CLU_1458101_0_0_1"/>
<dbReference type="EMBL" id="CT868570">
    <property type="protein sequence ID" value="CAK86302.1"/>
    <property type="molecule type" value="Genomic_DNA"/>
</dbReference>
<sequence length="186" mass="21468">VGCRDSCDLDSQLYDDGFCQSFPSIIFNQNYLGYQIEIATVQIPISSDENLKWLMIYDPKHLDKTPTIITPYSITYGVFKFKSGIYRYFKQLPSYVFGTYLIGLRITIELFNDLPINCGIQFKINNHYHGSIYRNISGIQTHNIRVSASYIHGSYQQYSQTTQLELISFIDIPKSQFVFSAVGDYE</sequence>
<dbReference type="KEGG" id="ptm:GSPATT00039758001"/>
<dbReference type="Proteomes" id="UP000000600">
    <property type="component" value="Unassembled WGS sequence"/>
</dbReference>
<accession>A0DTD5</accession>
<dbReference type="OMA" id="KINNHYH"/>
<evidence type="ECO:0000313" key="1">
    <source>
        <dbReference type="EMBL" id="CAK86302.1"/>
    </source>
</evidence>
<protein>
    <submittedName>
        <fullName evidence="1">Uncharacterized protein</fullName>
    </submittedName>
</protein>
<name>A0DTD5_PARTE</name>
<dbReference type="InParanoid" id="A0DTD5"/>
<dbReference type="GeneID" id="5039483"/>
<proteinExistence type="predicted"/>
<feature type="non-terminal residue" evidence="1">
    <location>
        <position position="1"/>
    </location>
</feature>